<keyword evidence="4" id="KW-0560">Oxidoreductase</keyword>
<name>A0A2K1QNJ5_9PEZI</name>
<proteinExistence type="inferred from homology"/>
<dbReference type="Proteomes" id="UP000243797">
    <property type="component" value="Unassembled WGS sequence"/>
</dbReference>
<evidence type="ECO:0000256" key="3">
    <source>
        <dbReference type="ARBA" id="ARBA00022955"/>
    </source>
</evidence>
<gene>
    <name evidence="7" type="ORF">CAC42_62</name>
</gene>
<dbReference type="Gene3D" id="3.40.50.720">
    <property type="entry name" value="NAD(P)-binding Rossmann-like Domain"/>
    <property type="match status" value="1"/>
</dbReference>
<evidence type="ECO:0000256" key="6">
    <source>
        <dbReference type="ARBA" id="ARBA00023593"/>
    </source>
</evidence>
<dbReference type="InterPro" id="IPR051593">
    <property type="entry name" value="Ergosterol_Biosynth_ERG27"/>
</dbReference>
<dbReference type="GO" id="GO:0000253">
    <property type="term" value="F:3-beta-hydroxysteroid 3-dehydrogenase (NADP+) activity"/>
    <property type="evidence" value="ECO:0007669"/>
    <property type="project" value="TreeGrafter"/>
</dbReference>
<dbReference type="PANTHER" id="PTHR43647:SF1">
    <property type="entry name" value="3-KETO-STEROID REDUCTASE ERG27"/>
    <property type="match status" value="1"/>
</dbReference>
<dbReference type="EMBL" id="NKHZ01000057">
    <property type="protein sequence ID" value="PNS16562.1"/>
    <property type="molecule type" value="Genomic_DNA"/>
</dbReference>
<dbReference type="FunCoup" id="A0A2K1QNJ5">
    <property type="interactions" value="126"/>
</dbReference>
<comment type="similarity">
    <text evidence="6">Belongs to the short-chain dehydrogenases/reductases (SDR) family. ERG27 subfamily.</text>
</comment>
<evidence type="ECO:0000313" key="7">
    <source>
        <dbReference type="EMBL" id="PNS16562.1"/>
    </source>
</evidence>
<keyword evidence="3" id="KW-0752">Steroid biosynthesis</keyword>
<evidence type="ECO:0000256" key="2">
    <source>
        <dbReference type="ARBA" id="ARBA00022857"/>
    </source>
</evidence>
<keyword evidence="2" id="KW-0521">NADP</keyword>
<comment type="caution">
    <text evidence="7">The sequence shown here is derived from an EMBL/GenBank/DDBJ whole genome shotgun (WGS) entry which is preliminary data.</text>
</comment>
<dbReference type="AlphaFoldDB" id="A0A2K1QNJ5"/>
<dbReference type="GO" id="GO:0005741">
    <property type="term" value="C:mitochondrial outer membrane"/>
    <property type="evidence" value="ECO:0007669"/>
    <property type="project" value="TreeGrafter"/>
</dbReference>
<dbReference type="GO" id="GO:0006696">
    <property type="term" value="P:ergosterol biosynthetic process"/>
    <property type="evidence" value="ECO:0007669"/>
    <property type="project" value="TreeGrafter"/>
</dbReference>
<dbReference type="InParanoid" id="A0A2K1QNJ5"/>
<organism evidence="7 8">
    <name type="scientific">Sphaceloma murrayae</name>
    <dbReference type="NCBI Taxonomy" id="2082308"/>
    <lineage>
        <taxon>Eukaryota</taxon>
        <taxon>Fungi</taxon>
        <taxon>Dikarya</taxon>
        <taxon>Ascomycota</taxon>
        <taxon>Pezizomycotina</taxon>
        <taxon>Dothideomycetes</taxon>
        <taxon>Dothideomycetidae</taxon>
        <taxon>Myriangiales</taxon>
        <taxon>Elsinoaceae</taxon>
        <taxon>Sphaceloma</taxon>
    </lineage>
</organism>
<keyword evidence="8" id="KW-1185">Reference proteome</keyword>
<dbReference type="GO" id="GO:0005789">
    <property type="term" value="C:endoplasmic reticulum membrane"/>
    <property type="evidence" value="ECO:0007669"/>
    <property type="project" value="TreeGrafter"/>
</dbReference>
<dbReference type="OrthoDB" id="9989144at2759"/>
<evidence type="ECO:0000256" key="1">
    <source>
        <dbReference type="ARBA" id="ARBA00022516"/>
    </source>
</evidence>
<protein>
    <submittedName>
        <fullName evidence="7">Uncharacterized protein</fullName>
    </submittedName>
</protein>
<evidence type="ECO:0000256" key="5">
    <source>
        <dbReference type="ARBA" id="ARBA00023098"/>
    </source>
</evidence>
<keyword evidence="1" id="KW-0444">Lipid biosynthesis</keyword>
<dbReference type="PANTHER" id="PTHR43647">
    <property type="entry name" value="DEHYDROGENASE"/>
    <property type="match status" value="1"/>
</dbReference>
<accession>A0A2K1QNJ5</accession>
<evidence type="ECO:0000256" key="4">
    <source>
        <dbReference type="ARBA" id="ARBA00023002"/>
    </source>
</evidence>
<dbReference type="STRING" id="2082308.A0A2K1QNJ5"/>
<keyword evidence="5" id="KW-0443">Lipid metabolism</keyword>
<dbReference type="InterPro" id="IPR036291">
    <property type="entry name" value="NAD(P)-bd_dom_sf"/>
</dbReference>
<dbReference type="GO" id="GO:0005811">
    <property type="term" value="C:lipid droplet"/>
    <property type="evidence" value="ECO:0007669"/>
    <property type="project" value="TreeGrafter"/>
</dbReference>
<evidence type="ECO:0000313" key="8">
    <source>
        <dbReference type="Proteomes" id="UP000243797"/>
    </source>
</evidence>
<dbReference type="SUPFAM" id="SSF51735">
    <property type="entry name" value="NAD(P)-binding Rossmann-fold domains"/>
    <property type="match status" value="1"/>
</dbReference>
<reference evidence="7 8" key="1">
    <citation type="submission" date="2017-06" db="EMBL/GenBank/DDBJ databases">
        <title>Draft genome sequence of a variant of Elsinoe murrayae.</title>
        <authorList>
            <person name="Cheng Q."/>
        </authorList>
    </citation>
    <scope>NUCLEOTIDE SEQUENCE [LARGE SCALE GENOMIC DNA]</scope>
    <source>
        <strain evidence="7 8">CQ-2017a</strain>
    </source>
</reference>
<sequence length="455" mass="50145">MGDYTILITGANSGLGLSTCQRLIDEWLSTRPASQSLHIIFTTRSPSKRDATLSTLGAHLDRTIASVYGTEAKTAGIRELQKKRVRIEGLLADLCDLTSVKRLADALKGRGQKVDVLICNAGIGGWKGIDWLPATWAMLTNILEATTFPRFKIGEVGKTVKSAAADAKNDVAEAEQNVGHAGDVLGETFTSNVFGHYILASRLAPLMVRKEKEAPARIVWISSIEAFEKFFDLDDMQALEVAHSYESSKRLTDLLALTSDMPSTRTYLESFYSAGSGSRSNSPKMRDSTELVVVENDTTVHPRMYLSHPGVCVTSISGIHWFLVYFFTASLYLARWLGSPWHPISSYTGAVSTVWLALTGADILDGLEGEQGKGKWGAATDRIGNERAVRTEVDGWGFGGKEGETADGIWRVEARRGTNKVVTKDEREDFAVKGARVWKEMESLRQHWEHKLDRL</sequence>